<keyword evidence="5" id="KW-1185">Reference proteome</keyword>
<reference evidence="5" key="1">
    <citation type="journal article" date="2013" name="PLoS Genet.">
        <title>The genome of Spraguea lophii and the basis of host-microsporidian interactions.</title>
        <authorList>
            <person name="Campbell S.E."/>
            <person name="Williams T.A."/>
            <person name="Yousuf A."/>
            <person name="Soanes D.M."/>
            <person name="Paszkiewicz K.H."/>
            <person name="Williams B.A.P."/>
        </authorList>
    </citation>
    <scope>NUCLEOTIDE SEQUENCE [LARGE SCALE GENOMIC DNA]</scope>
    <source>
        <strain evidence="5">42_110</strain>
    </source>
</reference>
<dbReference type="HOGENOM" id="CLU_002446_6_1_1"/>
<dbReference type="Gene3D" id="3.30.1010.10">
    <property type="entry name" value="Phosphatidylinositol 3-kinase Catalytic Subunit, Chain A, domain 4"/>
    <property type="match status" value="1"/>
</dbReference>
<dbReference type="PROSITE" id="PS50290">
    <property type="entry name" value="PI3_4_KINASE_3"/>
    <property type="match status" value="1"/>
</dbReference>
<dbReference type="VEuPathDB" id="MicrosporidiaDB:SLOPH_1439"/>
<dbReference type="FunCoup" id="S7WB31">
    <property type="interactions" value="208"/>
</dbReference>
<name>S7WB31_SPRLO</name>
<dbReference type="InterPro" id="IPR000403">
    <property type="entry name" value="PI3/4_kinase_cat_dom"/>
</dbReference>
<dbReference type="PANTHER" id="PTHR10048:SF22">
    <property type="entry name" value="PHOSPHATIDYLINOSITOL 4-KINASE BETA"/>
    <property type="match status" value="1"/>
</dbReference>
<sequence>MKNTEAKLWLHKLFNSSYFDTSMVISYLYRYPQPGIHYYLCKKLSYRTDIYDVIPELVHVFFYHNNISFPLYNFLIHICKRNKKYAMAVYFQLNIYKEITIEQNKYKNEIINRIFNSNIWNRGNMKIKQKEYEYECKKDEDKIECNDFEMDQEIFDEILAVENTPKNDILEEIKADDNKNEIKMDDNKNEIKEFIKEKKESKDHYSYLNHPTSNISTDNDKIMSIESVFLYFVSSVSLVYQPLCKQLKDYEENLCRINEKNTTNKEIVFIEELVRISDRLKSLPKKMRERALDIELKILNTMLPKQISLPIAFDNNEILLSVCIEECKILDSAVNVPYILVYEVCKDIGVLEEREKEKIIKRKNIIKKSNEFKNVERNKNMILENINKEILDEVITEVDDSLGSKISLKLENTQNVNKNKITNFDKKINEIEDEILLNEMVLLNQLYILNENNKEKKYIKERIIEELMIVKEPIEEEKNESRIFSVINYFKGKKEEIIIKKINFNIDKERMESKYKNRRGWDVKSLIIKIGNDLRQELVAYHVLREMKKIWEEEERKIWVEPYEIYLLNERSALVEPVKEAQSIHFIKKYGVDNKKVLYLKSFFIHKYGDEKSPEYYESVSNFLYSLVGYSLVTYFLQLKDRHNGNILLKNTGQIVHIDFGFILGQHPGFYAVETAPFKFSNEYLDLLGDRILEFKILFYEGFISLRKYSERLCRTIEIMNTNNPFLSKNALDIFRDKFKLELSENEIEDYVDTLINWSLKSMTTGLYDSYQYFSNGYIK</sequence>
<evidence type="ECO:0000256" key="2">
    <source>
        <dbReference type="ARBA" id="ARBA00022777"/>
    </source>
</evidence>
<evidence type="ECO:0000313" key="4">
    <source>
        <dbReference type="EMBL" id="EPR80141.1"/>
    </source>
</evidence>
<organism evidence="4 5">
    <name type="scientific">Spraguea lophii (strain 42_110)</name>
    <name type="common">Microsporidian parasite</name>
    <dbReference type="NCBI Taxonomy" id="1358809"/>
    <lineage>
        <taxon>Eukaryota</taxon>
        <taxon>Fungi</taxon>
        <taxon>Fungi incertae sedis</taxon>
        <taxon>Microsporidia</taxon>
        <taxon>Spragueidae</taxon>
        <taxon>Spraguea</taxon>
    </lineage>
</organism>
<dbReference type="SUPFAM" id="SSF56112">
    <property type="entry name" value="Protein kinase-like (PK-like)"/>
    <property type="match status" value="1"/>
</dbReference>
<keyword evidence="2 4" id="KW-0418">Kinase</keyword>
<dbReference type="Pfam" id="PF00454">
    <property type="entry name" value="PI3_PI4_kinase"/>
    <property type="match status" value="1"/>
</dbReference>
<evidence type="ECO:0000259" key="3">
    <source>
        <dbReference type="PROSITE" id="PS50290"/>
    </source>
</evidence>
<dbReference type="STRING" id="1358809.S7WB31"/>
<dbReference type="CDD" id="cd00893">
    <property type="entry name" value="PI4Kc_III"/>
    <property type="match status" value="1"/>
</dbReference>
<dbReference type="InterPro" id="IPR011009">
    <property type="entry name" value="Kinase-like_dom_sf"/>
</dbReference>
<feature type="domain" description="PI3K/PI4K catalytic" evidence="3">
    <location>
        <begin position="483"/>
        <end position="764"/>
    </location>
</feature>
<proteinExistence type="predicted"/>
<gene>
    <name evidence="4" type="ORF">SLOPH_1439</name>
</gene>
<evidence type="ECO:0000313" key="5">
    <source>
        <dbReference type="Proteomes" id="UP000014978"/>
    </source>
</evidence>
<dbReference type="InParanoid" id="S7WB31"/>
<dbReference type="OrthoDB" id="10264149at2759"/>
<dbReference type="Proteomes" id="UP000014978">
    <property type="component" value="Unassembled WGS sequence"/>
</dbReference>
<dbReference type="GO" id="GO:0016020">
    <property type="term" value="C:membrane"/>
    <property type="evidence" value="ECO:0007669"/>
    <property type="project" value="TreeGrafter"/>
</dbReference>
<dbReference type="AlphaFoldDB" id="S7WB31"/>
<dbReference type="PANTHER" id="PTHR10048">
    <property type="entry name" value="PHOSPHATIDYLINOSITOL KINASE"/>
    <property type="match status" value="1"/>
</dbReference>
<dbReference type="GO" id="GO:0005737">
    <property type="term" value="C:cytoplasm"/>
    <property type="evidence" value="ECO:0007669"/>
    <property type="project" value="TreeGrafter"/>
</dbReference>
<dbReference type="InterPro" id="IPR015433">
    <property type="entry name" value="PI3/4_kinase"/>
</dbReference>
<dbReference type="GO" id="GO:0048015">
    <property type="term" value="P:phosphatidylinositol-mediated signaling"/>
    <property type="evidence" value="ECO:0007669"/>
    <property type="project" value="TreeGrafter"/>
</dbReference>
<dbReference type="GO" id="GO:0004430">
    <property type="term" value="F:1-phosphatidylinositol 4-kinase activity"/>
    <property type="evidence" value="ECO:0007669"/>
    <property type="project" value="TreeGrafter"/>
</dbReference>
<dbReference type="OMA" id="IGMKDDK"/>
<dbReference type="SMART" id="SM00146">
    <property type="entry name" value="PI3Kc"/>
    <property type="match status" value="1"/>
</dbReference>
<protein>
    <submittedName>
        <fullName evidence="4">Phosphoinositide 4-kinase</fullName>
    </submittedName>
</protein>
<comment type="caution">
    <text evidence="4">The sequence shown here is derived from an EMBL/GenBank/DDBJ whole genome shotgun (WGS) entry which is preliminary data.</text>
</comment>
<evidence type="ECO:0000256" key="1">
    <source>
        <dbReference type="ARBA" id="ARBA00022679"/>
    </source>
</evidence>
<dbReference type="Gene3D" id="1.10.1070.11">
    <property type="entry name" value="Phosphatidylinositol 3-/4-kinase, catalytic domain"/>
    <property type="match status" value="1"/>
</dbReference>
<keyword evidence="1" id="KW-0808">Transferase</keyword>
<accession>S7WB31</accession>
<dbReference type="GO" id="GO:0046854">
    <property type="term" value="P:phosphatidylinositol phosphate biosynthetic process"/>
    <property type="evidence" value="ECO:0007669"/>
    <property type="project" value="InterPro"/>
</dbReference>
<dbReference type="InterPro" id="IPR036940">
    <property type="entry name" value="PI3/4_kinase_cat_sf"/>
</dbReference>
<dbReference type="EMBL" id="ATCN01000003">
    <property type="protein sequence ID" value="EPR80141.1"/>
    <property type="molecule type" value="Genomic_DNA"/>
</dbReference>